<name>A0A240EBU7_9GAMM</name>
<evidence type="ECO:0000313" key="3">
    <source>
        <dbReference type="Proteomes" id="UP000219042"/>
    </source>
</evidence>
<dbReference type="Proteomes" id="UP000219042">
    <property type="component" value="Unassembled WGS sequence"/>
</dbReference>
<organism evidence="2 3">
    <name type="scientific">Acinetobacter puyangensis</name>
    <dbReference type="NCBI Taxonomy" id="1096779"/>
    <lineage>
        <taxon>Bacteria</taxon>
        <taxon>Pseudomonadati</taxon>
        <taxon>Pseudomonadota</taxon>
        <taxon>Gammaproteobacteria</taxon>
        <taxon>Moraxellales</taxon>
        <taxon>Moraxellaceae</taxon>
        <taxon>Acinetobacter</taxon>
    </lineage>
</organism>
<dbReference type="PANTHER" id="PTHR43808">
    <property type="entry name" value="ACETYLORNITHINE DEACETYLASE"/>
    <property type="match status" value="1"/>
</dbReference>
<dbReference type="Gene3D" id="3.30.70.360">
    <property type="match status" value="1"/>
</dbReference>
<protein>
    <submittedName>
        <fullName evidence="2">Acetylornithine deacetylase/Succinyl-diaminopimelate desuccinylase</fullName>
    </submittedName>
</protein>
<dbReference type="AlphaFoldDB" id="A0A240EBU7"/>
<keyword evidence="1" id="KW-0170">Cobalt</keyword>
<dbReference type="OrthoDB" id="3665926at2"/>
<dbReference type="EMBL" id="OANT01000009">
    <property type="protein sequence ID" value="SNX46188.1"/>
    <property type="molecule type" value="Genomic_DNA"/>
</dbReference>
<dbReference type="SUPFAM" id="SSF53187">
    <property type="entry name" value="Zn-dependent exopeptidases"/>
    <property type="match status" value="1"/>
</dbReference>
<dbReference type="Gene3D" id="3.40.630.10">
    <property type="entry name" value="Zn peptidases"/>
    <property type="match status" value="1"/>
</dbReference>
<dbReference type="RefSeq" id="WP_097079938.1">
    <property type="nucleotide sequence ID" value="NZ_BAABHT010000014.1"/>
</dbReference>
<dbReference type="InterPro" id="IPR050072">
    <property type="entry name" value="Peptidase_M20A"/>
</dbReference>
<reference evidence="3" key="1">
    <citation type="submission" date="2016-09" db="EMBL/GenBank/DDBJ databases">
        <authorList>
            <person name="Varghese N."/>
            <person name="Submissions S."/>
        </authorList>
    </citation>
    <scope>NUCLEOTIDE SEQUENCE [LARGE SCALE GENOMIC DNA]</scope>
    <source>
        <strain evidence="3">ANC 4466</strain>
    </source>
</reference>
<evidence type="ECO:0000256" key="1">
    <source>
        <dbReference type="ARBA" id="ARBA00023285"/>
    </source>
</evidence>
<proteinExistence type="predicted"/>
<gene>
    <name evidence="2" type="ORF">SAMN05421731_10916</name>
</gene>
<keyword evidence="3" id="KW-1185">Reference proteome</keyword>
<evidence type="ECO:0000313" key="2">
    <source>
        <dbReference type="EMBL" id="SNX46188.1"/>
    </source>
</evidence>
<accession>A0A240EBU7</accession>
<sequence length="442" mass="49068">MFKHIFEQSYPSLYPISDQEKSAIQTAIHQDELVNLSLQLGNIPSQSGQELQAAQFVYQWLLTQGFKAKMIGVTPERPNVIGEYGGHGTTGSNLLFNAHLDTESPTFDPQLDDLKYSKKTVALPDWTKCWIEDDVLHGFPITNDRGPMSCFLIAAKALKTAGIELDGKLYLTASPGEIGPEPIEEFQGISYLGKEIGTQFLFNHGGVCPDYAVVAEGTDFGITWQASGYSLFKITLFGEGIFTPVLSHPHDLKQHPNPLHRLGFVTEALTEWAKAYELEFTYKSEAGTSIPKAQIDSIRAGLPHTFGAGTEICHVYLDVIIPPHLKASVIERSLKQCLNQLNIGKYEITPLLVRHGFEADHNVYPLVKSLNDAMQTVFQKDIQPAHPVYSSMWRDHNVFNMNNIPAVTCGMPRDKPSASDMVNCAYLYALTMLSICGRYRGA</sequence>